<evidence type="ECO:0000259" key="2">
    <source>
        <dbReference type="Pfam" id="PF13439"/>
    </source>
</evidence>
<feature type="domain" description="Glycosyltransferase subfamily 4-like N-terminal" evidence="2">
    <location>
        <begin position="18"/>
        <end position="184"/>
    </location>
</feature>
<name>A0A7G9B6S5_9FIRM</name>
<proteinExistence type="predicted"/>
<dbReference type="PANTHER" id="PTHR45947">
    <property type="entry name" value="SULFOQUINOVOSYL TRANSFERASE SQD2"/>
    <property type="match status" value="1"/>
</dbReference>
<dbReference type="Pfam" id="PF00534">
    <property type="entry name" value="Glycos_transf_1"/>
    <property type="match status" value="1"/>
</dbReference>
<dbReference type="PANTHER" id="PTHR45947:SF3">
    <property type="entry name" value="SULFOQUINOVOSYL TRANSFERASE SQD2"/>
    <property type="match status" value="1"/>
</dbReference>
<dbReference type="InterPro" id="IPR001296">
    <property type="entry name" value="Glyco_trans_1"/>
</dbReference>
<keyword evidence="4" id="KW-1185">Reference proteome</keyword>
<keyword evidence="3" id="KW-0808">Transferase</keyword>
<dbReference type="KEGG" id="ohi:H8790_04355"/>
<dbReference type="InterPro" id="IPR028098">
    <property type="entry name" value="Glyco_trans_4-like_N"/>
</dbReference>
<reference evidence="3 4" key="1">
    <citation type="submission" date="2020-08" db="EMBL/GenBank/DDBJ databases">
        <authorList>
            <person name="Liu C."/>
            <person name="Sun Q."/>
        </authorList>
    </citation>
    <scope>NUCLEOTIDE SEQUENCE [LARGE SCALE GENOMIC DNA]</scope>
    <source>
        <strain evidence="3 4">NSJ-62</strain>
    </source>
</reference>
<dbReference type="GO" id="GO:0016757">
    <property type="term" value="F:glycosyltransferase activity"/>
    <property type="evidence" value="ECO:0007669"/>
    <property type="project" value="InterPro"/>
</dbReference>
<dbReference type="Gene3D" id="3.40.50.2000">
    <property type="entry name" value="Glycogen Phosphorylase B"/>
    <property type="match status" value="2"/>
</dbReference>
<dbReference type="SUPFAM" id="SSF53756">
    <property type="entry name" value="UDP-Glycosyltransferase/glycogen phosphorylase"/>
    <property type="match status" value="1"/>
</dbReference>
<organism evidence="3 4">
    <name type="scientific">Oscillibacter hominis</name>
    <dbReference type="NCBI Taxonomy" id="2763056"/>
    <lineage>
        <taxon>Bacteria</taxon>
        <taxon>Bacillati</taxon>
        <taxon>Bacillota</taxon>
        <taxon>Clostridia</taxon>
        <taxon>Eubacteriales</taxon>
        <taxon>Oscillospiraceae</taxon>
        <taxon>Oscillibacter</taxon>
    </lineage>
</organism>
<dbReference type="RefSeq" id="WP_187333709.1">
    <property type="nucleotide sequence ID" value="NZ_CP060490.1"/>
</dbReference>
<protein>
    <submittedName>
        <fullName evidence="3">Glycosyltransferase</fullName>
    </submittedName>
</protein>
<dbReference type="Pfam" id="PF13439">
    <property type="entry name" value="Glyco_transf_4"/>
    <property type="match status" value="1"/>
</dbReference>
<feature type="domain" description="Glycosyl transferase family 1" evidence="1">
    <location>
        <begin position="202"/>
        <end position="362"/>
    </location>
</feature>
<evidence type="ECO:0000313" key="4">
    <source>
        <dbReference type="Proteomes" id="UP000515960"/>
    </source>
</evidence>
<gene>
    <name evidence="3" type="ORF">H8790_04355</name>
</gene>
<accession>A0A7G9B6S5</accession>
<evidence type="ECO:0000313" key="3">
    <source>
        <dbReference type="EMBL" id="QNL45256.1"/>
    </source>
</evidence>
<dbReference type="EMBL" id="CP060490">
    <property type="protein sequence ID" value="QNL45256.1"/>
    <property type="molecule type" value="Genomic_DNA"/>
</dbReference>
<evidence type="ECO:0000259" key="1">
    <source>
        <dbReference type="Pfam" id="PF00534"/>
    </source>
</evidence>
<dbReference type="InterPro" id="IPR050194">
    <property type="entry name" value="Glycosyltransferase_grp1"/>
</dbReference>
<dbReference type="Proteomes" id="UP000515960">
    <property type="component" value="Chromosome"/>
</dbReference>
<sequence length="453" mass="51070">MEHKRTICLMNDSFPPLIDGVANTVVNYATYIQKNHGNAIVATPYNPEARDDFPFPVLRYRSFDTTRLVGYRAGYPFSVEAMRQLKEADISLIHSHCPFVSTFLARTLRAAIDVPVVFTYHTKFDVDIAKIVGDHPSLQEKIAKVVVMNVQACNEVWVVSHGAGENLRSLGYEGDYVVMENGVEFPRGRIDEETVGSVTAQYDLPPQVPVFLFVGRMMWYKGLRIIVDALARLRTAGQEFRMVFIGDGKDRQEVEEYVQAVGLGNRCIFTGAIRDRETLRAWYCRADLFLFPSTYDTNGIVVREAASCGLGSVLVGGSCAAEGVSDGRNGLLIQENPESMSAMLLRACDHPESMARIGENAMNDLYLSWEDSVARAAERYEVVLERYRRGELEQDPSVFEGFLKAAGELMTAVEKARDFRADPVGELKELRGRRRETMGRMVESFWQYLDRYL</sequence>
<dbReference type="AlphaFoldDB" id="A0A7G9B6S5"/>